<protein>
    <submittedName>
        <fullName evidence="1">Uncharacterized protein</fullName>
    </submittedName>
</protein>
<dbReference type="EMBL" id="CM007384">
    <property type="protein sequence ID" value="ONK71341.1"/>
    <property type="molecule type" value="Genomic_DNA"/>
</dbReference>
<organism evidence="1 2">
    <name type="scientific">Asparagus officinalis</name>
    <name type="common">Garden asparagus</name>
    <dbReference type="NCBI Taxonomy" id="4686"/>
    <lineage>
        <taxon>Eukaryota</taxon>
        <taxon>Viridiplantae</taxon>
        <taxon>Streptophyta</taxon>
        <taxon>Embryophyta</taxon>
        <taxon>Tracheophyta</taxon>
        <taxon>Spermatophyta</taxon>
        <taxon>Magnoliopsida</taxon>
        <taxon>Liliopsida</taxon>
        <taxon>Asparagales</taxon>
        <taxon>Asparagaceae</taxon>
        <taxon>Asparagoideae</taxon>
        <taxon>Asparagus</taxon>
    </lineage>
</organism>
<accession>A0A5P1F3Y0</accession>
<dbReference type="Gramene" id="ONK71341">
    <property type="protein sequence ID" value="ONK71341"/>
    <property type="gene ID" value="A4U43_C04F7480"/>
</dbReference>
<name>A0A5P1F3Y0_ASPOF</name>
<keyword evidence="2" id="KW-1185">Reference proteome</keyword>
<gene>
    <name evidence="1" type="ORF">A4U43_C04F7480</name>
</gene>
<evidence type="ECO:0000313" key="2">
    <source>
        <dbReference type="Proteomes" id="UP000243459"/>
    </source>
</evidence>
<evidence type="ECO:0000313" key="1">
    <source>
        <dbReference type="EMBL" id="ONK71341.1"/>
    </source>
</evidence>
<dbReference type="AlphaFoldDB" id="A0A5P1F3Y0"/>
<reference evidence="2" key="1">
    <citation type="journal article" date="2017" name="Nat. Commun.">
        <title>The asparagus genome sheds light on the origin and evolution of a young Y chromosome.</title>
        <authorList>
            <person name="Harkess A."/>
            <person name="Zhou J."/>
            <person name="Xu C."/>
            <person name="Bowers J.E."/>
            <person name="Van der Hulst R."/>
            <person name="Ayyampalayam S."/>
            <person name="Mercati F."/>
            <person name="Riccardi P."/>
            <person name="McKain M.R."/>
            <person name="Kakrana A."/>
            <person name="Tang H."/>
            <person name="Ray J."/>
            <person name="Groenendijk J."/>
            <person name="Arikit S."/>
            <person name="Mathioni S.M."/>
            <person name="Nakano M."/>
            <person name="Shan H."/>
            <person name="Telgmann-Rauber A."/>
            <person name="Kanno A."/>
            <person name="Yue Z."/>
            <person name="Chen H."/>
            <person name="Li W."/>
            <person name="Chen Y."/>
            <person name="Xu X."/>
            <person name="Zhang Y."/>
            <person name="Luo S."/>
            <person name="Chen H."/>
            <person name="Gao J."/>
            <person name="Mao Z."/>
            <person name="Pires J.C."/>
            <person name="Luo M."/>
            <person name="Kudrna D."/>
            <person name="Wing R.A."/>
            <person name="Meyers B.C."/>
            <person name="Yi K."/>
            <person name="Kong H."/>
            <person name="Lavrijsen P."/>
            <person name="Sunseri F."/>
            <person name="Falavigna A."/>
            <person name="Ye Y."/>
            <person name="Leebens-Mack J.H."/>
            <person name="Chen G."/>
        </authorList>
    </citation>
    <scope>NUCLEOTIDE SEQUENCE [LARGE SCALE GENOMIC DNA]</scope>
    <source>
        <strain evidence="2">cv. DH0086</strain>
    </source>
</reference>
<dbReference type="Proteomes" id="UP000243459">
    <property type="component" value="Chromosome 4"/>
</dbReference>
<proteinExistence type="predicted"/>
<sequence length="115" mass="12739">MATTTKLGGHGDGVVTRCSGDLTLVRTWLRRGGEGSDEAATATTRRRRRRRRLLGLRRRKGGSRLSFAYQLLYLLDATGFYTPGLHVLEVHVCRATGQELVCLNEDSNGDGDDYL</sequence>